<proteinExistence type="predicted"/>
<dbReference type="HOGENOM" id="CLU_1093238_0_0_9"/>
<evidence type="ECO:0000256" key="1">
    <source>
        <dbReference type="SAM" id="Phobius"/>
    </source>
</evidence>
<dbReference type="EMBL" id="LN774769">
    <property type="protein sequence ID" value="CEN29464.1"/>
    <property type="molecule type" value="Genomic_DNA"/>
</dbReference>
<keyword evidence="1" id="KW-0472">Membrane</keyword>
<sequence>MNSKNIFKMEFYRNFRDKTWLIIIGVMTILSLIDSVLIISLINQTVSSSSEPGRGPSVLIALTVFFTLALVVGIWAFQIIYPFHLLSVDYSNKALSLMIASGVNRMTYYFIKLVATLLSTLLAFFTMFIIPFILILGVYSHQVSEFLSMISDTFSIGNILMLILNSLVGSLASIVILFFVVIMTRGKFWGIFVYLGITMAIGIVVVIFTSSIAVYSSNSLNAMPNTSWVGLLISVIEGFIFGLIGLSFIRKQDL</sequence>
<keyword evidence="1" id="KW-0812">Transmembrane</keyword>
<accession>A0A0D6E0A2</accession>
<protein>
    <submittedName>
        <fullName evidence="2">Putative membrane protein</fullName>
    </submittedName>
</protein>
<reference evidence="3" key="1">
    <citation type="submission" date="2015-01" db="EMBL/GenBank/DDBJ databases">
        <authorList>
            <person name="Andreevskaya M."/>
        </authorList>
    </citation>
    <scope>NUCLEOTIDE SEQUENCE [LARGE SCALE GENOMIC DNA]</scope>
    <source>
        <strain evidence="3">MKFS47</strain>
    </source>
</reference>
<feature type="transmembrane region" description="Helical" evidence="1">
    <location>
        <begin position="191"/>
        <end position="215"/>
    </location>
</feature>
<feature type="transmembrane region" description="Helical" evidence="1">
    <location>
        <begin position="20"/>
        <end position="42"/>
    </location>
</feature>
<evidence type="ECO:0000313" key="3">
    <source>
        <dbReference type="Proteomes" id="UP000033166"/>
    </source>
</evidence>
<dbReference type="AlphaFoldDB" id="A0A0D6E0A2"/>
<feature type="transmembrane region" description="Helical" evidence="1">
    <location>
        <begin position="109"/>
        <end position="139"/>
    </location>
</feature>
<name>A0A0D6E0A2_9LACT</name>
<evidence type="ECO:0000313" key="2">
    <source>
        <dbReference type="EMBL" id="CEN29464.1"/>
    </source>
</evidence>
<keyword evidence="1" id="KW-1133">Transmembrane helix</keyword>
<feature type="transmembrane region" description="Helical" evidence="1">
    <location>
        <begin position="159"/>
        <end position="184"/>
    </location>
</feature>
<dbReference type="RefSeq" id="WP_047916430.1">
    <property type="nucleotide sequence ID" value="NZ_LN774769.1"/>
</dbReference>
<feature type="transmembrane region" description="Helical" evidence="1">
    <location>
        <begin position="227"/>
        <end position="249"/>
    </location>
</feature>
<gene>
    <name evidence="2" type="ORF">LACPI_2264</name>
</gene>
<dbReference type="KEGG" id="lpk:LACPI_2264"/>
<organism evidence="2 3">
    <name type="scientific">Pseudolactococcus piscium MKFS47</name>
    <dbReference type="NCBI Taxonomy" id="297352"/>
    <lineage>
        <taxon>Bacteria</taxon>
        <taxon>Bacillati</taxon>
        <taxon>Bacillota</taxon>
        <taxon>Bacilli</taxon>
        <taxon>Lactobacillales</taxon>
        <taxon>Streptococcaceae</taxon>
        <taxon>Pseudolactococcus</taxon>
    </lineage>
</organism>
<feature type="transmembrane region" description="Helical" evidence="1">
    <location>
        <begin position="62"/>
        <end position="88"/>
    </location>
</feature>
<dbReference type="Proteomes" id="UP000033166">
    <property type="component" value="Chromosome I"/>
</dbReference>